<dbReference type="CDD" id="cd07205">
    <property type="entry name" value="Pat_PNPLA6_PNPLA7_NTE1_like"/>
    <property type="match status" value="1"/>
</dbReference>
<accession>A0A9X1WCX6</accession>
<evidence type="ECO:0000256" key="4">
    <source>
        <dbReference type="ARBA" id="ARBA00023098"/>
    </source>
</evidence>
<dbReference type="GO" id="GO:0016787">
    <property type="term" value="F:hydrolase activity"/>
    <property type="evidence" value="ECO:0007669"/>
    <property type="project" value="UniProtKB-UniRule"/>
</dbReference>
<dbReference type="Pfam" id="PF01103">
    <property type="entry name" value="Omp85"/>
    <property type="match status" value="1"/>
</dbReference>
<dbReference type="Pfam" id="PF07244">
    <property type="entry name" value="POTRA"/>
    <property type="match status" value="1"/>
</dbReference>
<dbReference type="InterPro" id="IPR016035">
    <property type="entry name" value="Acyl_Trfase/lysoPLipase"/>
</dbReference>
<proteinExistence type="predicted"/>
<name>A0A9X1WCX6_9VIBR</name>
<feature type="short sequence motif" description="GXSXG" evidence="6">
    <location>
        <begin position="74"/>
        <end position="78"/>
    </location>
</feature>
<dbReference type="InterPro" id="IPR010827">
    <property type="entry name" value="BamA/TamA_POTRA"/>
</dbReference>
<keyword evidence="7" id="KW-0732">Signal</keyword>
<organism evidence="9 10">
    <name type="scientific">Vibrio gelatinilyticus</name>
    <dbReference type="NCBI Taxonomy" id="2893468"/>
    <lineage>
        <taxon>Bacteria</taxon>
        <taxon>Pseudomonadati</taxon>
        <taxon>Pseudomonadota</taxon>
        <taxon>Gammaproteobacteria</taxon>
        <taxon>Vibrionales</taxon>
        <taxon>Vibrionaceae</taxon>
        <taxon>Vibrio</taxon>
    </lineage>
</organism>
<feature type="signal peptide" evidence="7">
    <location>
        <begin position="1"/>
        <end position="23"/>
    </location>
</feature>
<dbReference type="Gene3D" id="3.40.1090.10">
    <property type="entry name" value="Cytosolic phospholipase A2 catalytic domain"/>
    <property type="match status" value="2"/>
</dbReference>
<evidence type="ECO:0000256" key="7">
    <source>
        <dbReference type="SAM" id="SignalP"/>
    </source>
</evidence>
<evidence type="ECO:0000259" key="8">
    <source>
        <dbReference type="PROSITE" id="PS51635"/>
    </source>
</evidence>
<evidence type="ECO:0000313" key="10">
    <source>
        <dbReference type="Proteomes" id="UP001139488"/>
    </source>
</evidence>
<evidence type="ECO:0000256" key="5">
    <source>
        <dbReference type="ARBA" id="ARBA00023136"/>
    </source>
</evidence>
<dbReference type="InterPro" id="IPR002641">
    <property type="entry name" value="PNPLA_dom"/>
</dbReference>
<dbReference type="Gene3D" id="2.40.160.50">
    <property type="entry name" value="membrane protein fhac: a member of the omp85/tpsb transporter family"/>
    <property type="match status" value="1"/>
</dbReference>
<dbReference type="Gene3D" id="3.10.20.310">
    <property type="entry name" value="membrane protein fhac"/>
    <property type="match status" value="1"/>
</dbReference>
<feature type="domain" description="PNPLA" evidence="8">
    <location>
        <begin position="43"/>
        <end position="235"/>
    </location>
</feature>
<keyword evidence="2 6" id="KW-0378">Hydrolase</keyword>
<dbReference type="GO" id="GO:0016042">
    <property type="term" value="P:lipid catabolic process"/>
    <property type="evidence" value="ECO:0007669"/>
    <property type="project" value="UniProtKB-UniRule"/>
</dbReference>
<dbReference type="Pfam" id="PF01734">
    <property type="entry name" value="Patatin"/>
    <property type="match status" value="1"/>
</dbReference>
<dbReference type="AlphaFoldDB" id="A0A9X1WCX6"/>
<dbReference type="InterPro" id="IPR000184">
    <property type="entry name" value="Bac_surfAg_D15"/>
</dbReference>
<sequence>MNVRRLSQAIIVFAVGAFNSAFAAGTTPESEVRAELERPKIGVVLAGGGAKGAAHIGVLKALEEMSIPVDIITGTSMGAYVGGLYATGMSADEIESFIYTVNWNEGYVDRVERSQRRVRDKEYEDRYQIRTDIGLHWGSIQAPTGVVQGQSMLRILRRTTGNLSSFDSFDELAIPYRSVATDIVNLEPVILENGYLVDAMMASMSVPGALPPYKLDGRLLVDGGVTDNMPVKLAKEMGADIIIAVDISSDYKTEKDFSSFFSVGEQLSNYLVRRSTEQQKQFLDEEDVYLKPNVGQFSTTDFSIMPIAYQRGYDETRQQQELLASLAVSASQYQAYIDRKQNARRTLKYGDEVVVDNININNQSHYSDELLKSRLDLRPNKVIATDEIENKIEGLYALDRFELITYEYQEVDNETILAVDVKEKSWGPNYVDFRFFLEEDFNANSVYAIGVSTNFTGLNERGAELRLNIDMGTDKRFESELYSPFMFNQDYFSLFTVTYNSDKRNVLFDGDTSRPALEGSADYVPISYRELEGQIAVGYQPTLWQEIRTGARITSGNTTVSPLPSAGEFDFNRRGLFANYKLDTLDDFSLPTKGWLLNLEYLYSHDKGEQTLGAPVDNLDYYAQEITAQLKHARTFARHTLVGSLDYGAINTENESVTVSPKTLGGFLNFSGIPRDSLVGQNKAYASMVYRYRWFDNDFGMFKSPVYVGASAEYGGVWSDQSVSLSDAPLFLAGSVFAGIDSPVGPIMLSYGQVETGLYSFYLIIGTTFN</sequence>
<reference evidence="9" key="1">
    <citation type="submission" date="2021-11" db="EMBL/GenBank/DDBJ databases">
        <title>Vibrio ZSDE26 sp. nov. and Vibrio ZSDZ34 sp. nov., isolated from coastal seawater in Qingdao.</title>
        <authorList>
            <person name="Zhang P."/>
        </authorList>
    </citation>
    <scope>NUCLEOTIDE SEQUENCE</scope>
    <source>
        <strain evidence="9">ZSDZ34</strain>
    </source>
</reference>
<dbReference type="PANTHER" id="PTHR14226">
    <property type="entry name" value="NEUROPATHY TARGET ESTERASE/SWISS CHEESE D.MELANOGASTER"/>
    <property type="match status" value="1"/>
</dbReference>
<evidence type="ECO:0000256" key="1">
    <source>
        <dbReference type="ARBA" id="ARBA00004370"/>
    </source>
</evidence>
<feature type="short sequence motif" description="DGA/G" evidence="6">
    <location>
        <begin position="222"/>
        <end position="224"/>
    </location>
</feature>
<protein>
    <submittedName>
        <fullName evidence="9">Patatin-like phospholipase family protein</fullName>
    </submittedName>
</protein>
<dbReference type="EMBL" id="JAJNNZ010000012">
    <property type="protein sequence ID" value="MCJ2377974.1"/>
    <property type="molecule type" value="Genomic_DNA"/>
</dbReference>
<feature type="short sequence motif" description="GXGXXG" evidence="6">
    <location>
        <begin position="47"/>
        <end position="52"/>
    </location>
</feature>
<feature type="active site" description="Proton acceptor" evidence="6">
    <location>
        <position position="222"/>
    </location>
</feature>
<dbReference type="SUPFAM" id="SSF52151">
    <property type="entry name" value="FabD/lysophospholipase-like"/>
    <property type="match status" value="1"/>
</dbReference>
<comment type="subcellular location">
    <subcellularLocation>
        <location evidence="1">Membrane</location>
    </subcellularLocation>
</comment>
<keyword evidence="3 6" id="KW-0442">Lipid degradation</keyword>
<dbReference type="GO" id="GO:0019867">
    <property type="term" value="C:outer membrane"/>
    <property type="evidence" value="ECO:0007669"/>
    <property type="project" value="InterPro"/>
</dbReference>
<feature type="chain" id="PRO_5040872716" evidence="7">
    <location>
        <begin position="24"/>
        <end position="770"/>
    </location>
</feature>
<dbReference type="Proteomes" id="UP001139488">
    <property type="component" value="Unassembled WGS sequence"/>
</dbReference>
<keyword evidence="4 6" id="KW-0443">Lipid metabolism</keyword>
<evidence type="ECO:0000256" key="2">
    <source>
        <dbReference type="ARBA" id="ARBA00022801"/>
    </source>
</evidence>
<dbReference type="InterPro" id="IPR050301">
    <property type="entry name" value="NTE"/>
</dbReference>
<dbReference type="PROSITE" id="PS51635">
    <property type="entry name" value="PNPLA"/>
    <property type="match status" value="1"/>
</dbReference>
<gene>
    <name evidence="9" type="ORF">LNL84_14140</name>
</gene>
<feature type="active site" description="Nucleophile" evidence="6">
    <location>
        <position position="76"/>
    </location>
</feature>
<evidence type="ECO:0000313" key="9">
    <source>
        <dbReference type="EMBL" id="MCJ2377974.1"/>
    </source>
</evidence>
<comment type="caution">
    <text evidence="9">The sequence shown here is derived from an EMBL/GenBank/DDBJ whole genome shotgun (WGS) entry which is preliminary data.</text>
</comment>
<dbReference type="PANTHER" id="PTHR14226:SF29">
    <property type="entry name" value="NEUROPATHY TARGET ESTERASE SWS"/>
    <property type="match status" value="1"/>
</dbReference>
<evidence type="ECO:0000256" key="3">
    <source>
        <dbReference type="ARBA" id="ARBA00022963"/>
    </source>
</evidence>
<keyword evidence="5" id="KW-0472">Membrane</keyword>
<keyword evidence="10" id="KW-1185">Reference proteome</keyword>
<evidence type="ECO:0000256" key="6">
    <source>
        <dbReference type="PROSITE-ProRule" id="PRU01161"/>
    </source>
</evidence>